<dbReference type="WBParaSite" id="ACRNAN_scaffold7288.g23901.t1">
    <property type="protein sequence ID" value="ACRNAN_scaffold7288.g23901.t1"/>
    <property type="gene ID" value="ACRNAN_scaffold7288.g23901"/>
</dbReference>
<dbReference type="Proteomes" id="UP000887540">
    <property type="component" value="Unplaced"/>
</dbReference>
<dbReference type="InterPro" id="IPR036513">
    <property type="entry name" value="STAS_dom_sf"/>
</dbReference>
<dbReference type="Pfam" id="PF01740">
    <property type="entry name" value="STAS"/>
    <property type="match status" value="1"/>
</dbReference>
<feature type="domain" description="STAS" evidence="1">
    <location>
        <begin position="15"/>
        <end position="134"/>
    </location>
</feature>
<dbReference type="PANTHER" id="PTHR11814">
    <property type="entry name" value="SULFATE TRANSPORTER"/>
    <property type="match status" value="1"/>
</dbReference>
<evidence type="ECO:0000313" key="3">
    <source>
        <dbReference type="WBParaSite" id="ACRNAN_scaffold7288.g23901.t1"/>
    </source>
</evidence>
<keyword evidence="2" id="KW-1185">Reference proteome</keyword>
<dbReference type="PROSITE" id="PS50801">
    <property type="entry name" value="STAS"/>
    <property type="match status" value="1"/>
</dbReference>
<evidence type="ECO:0000259" key="1">
    <source>
        <dbReference type="PROSITE" id="PS50801"/>
    </source>
</evidence>
<dbReference type="InterPro" id="IPR002645">
    <property type="entry name" value="STAS_dom"/>
</dbReference>
<protein>
    <submittedName>
        <fullName evidence="3">STAS domain-containing protein</fullName>
    </submittedName>
</protein>
<name>A0A914ECN2_9BILA</name>
<reference evidence="3" key="1">
    <citation type="submission" date="2022-11" db="UniProtKB">
        <authorList>
            <consortium name="WormBaseParasite"/>
        </authorList>
    </citation>
    <scope>IDENTIFICATION</scope>
</reference>
<proteinExistence type="predicted"/>
<evidence type="ECO:0000313" key="2">
    <source>
        <dbReference type="Proteomes" id="UP000887540"/>
    </source>
</evidence>
<dbReference type="Gene3D" id="3.30.750.24">
    <property type="entry name" value="STAS domain"/>
    <property type="match status" value="1"/>
</dbReference>
<dbReference type="AlphaFoldDB" id="A0A914ECN2"/>
<dbReference type="GO" id="GO:0016020">
    <property type="term" value="C:membrane"/>
    <property type="evidence" value="ECO:0007669"/>
    <property type="project" value="InterPro"/>
</dbReference>
<dbReference type="InterPro" id="IPR001902">
    <property type="entry name" value="SLC26A/SulP_fam"/>
</dbReference>
<accession>A0A914ECN2</accession>
<dbReference type="GO" id="GO:0055085">
    <property type="term" value="P:transmembrane transport"/>
    <property type="evidence" value="ECO:0007669"/>
    <property type="project" value="InterPro"/>
</dbReference>
<sequence>MIKGRSNTTLYNKCIYRFNGPLLFLNTERFQKNALKCYKAKFSRLYSIKTKKLEVDPCSENYYLIVDASTITDIDQAGVTAIKALNEEIIKLNGVLMIAECSRAVREECHRAGLSNVLLSSSFYPTIQDAIANASLKEAEKRKSDCLCNDKF</sequence>
<dbReference type="CDD" id="cd07042">
    <property type="entry name" value="STAS_SulP_like_sulfate_transporter"/>
    <property type="match status" value="1"/>
</dbReference>
<organism evidence="2 3">
    <name type="scientific">Acrobeloides nanus</name>
    <dbReference type="NCBI Taxonomy" id="290746"/>
    <lineage>
        <taxon>Eukaryota</taxon>
        <taxon>Metazoa</taxon>
        <taxon>Ecdysozoa</taxon>
        <taxon>Nematoda</taxon>
        <taxon>Chromadorea</taxon>
        <taxon>Rhabditida</taxon>
        <taxon>Tylenchina</taxon>
        <taxon>Cephalobomorpha</taxon>
        <taxon>Cephaloboidea</taxon>
        <taxon>Cephalobidae</taxon>
        <taxon>Acrobeloides</taxon>
    </lineage>
</organism>
<dbReference type="SUPFAM" id="SSF52091">
    <property type="entry name" value="SpoIIaa-like"/>
    <property type="match status" value="1"/>
</dbReference>